<evidence type="ECO:0000256" key="3">
    <source>
        <dbReference type="ARBA" id="ARBA00022691"/>
    </source>
</evidence>
<keyword evidence="2 5" id="KW-0808">Transferase</keyword>
<comment type="subcellular location">
    <subcellularLocation>
        <location evidence="5">Cytoplasm</location>
    </subcellularLocation>
</comment>
<evidence type="ECO:0000256" key="2">
    <source>
        <dbReference type="ARBA" id="ARBA00022679"/>
    </source>
</evidence>
<keyword evidence="7" id="KW-1185">Reference proteome</keyword>
<dbReference type="InterPro" id="IPR029026">
    <property type="entry name" value="tRNA_m1G_MTases_N"/>
</dbReference>
<dbReference type="InterPro" id="IPR003742">
    <property type="entry name" value="RlmH-like"/>
</dbReference>
<comment type="catalytic activity">
    <reaction evidence="5">
        <text>pseudouridine(1915) in 23S rRNA + S-adenosyl-L-methionine = N(3)-methylpseudouridine(1915) in 23S rRNA + S-adenosyl-L-homocysteine + H(+)</text>
        <dbReference type="Rhea" id="RHEA:42752"/>
        <dbReference type="Rhea" id="RHEA-COMP:10221"/>
        <dbReference type="Rhea" id="RHEA-COMP:10222"/>
        <dbReference type="ChEBI" id="CHEBI:15378"/>
        <dbReference type="ChEBI" id="CHEBI:57856"/>
        <dbReference type="ChEBI" id="CHEBI:59789"/>
        <dbReference type="ChEBI" id="CHEBI:65314"/>
        <dbReference type="ChEBI" id="CHEBI:74486"/>
        <dbReference type="EC" id="2.1.1.177"/>
    </reaction>
</comment>
<dbReference type="RefSeq" id="WP_119048636.1">
    <property type="nucleotide sequence ID" value="NZ_CP032157.1"/>
</dbReference>
<gene>
    <name evidence="5" type="primary">rlmH</name>
    <name evidence="6" type="ORF">D3H65_01905</name>
</gene>
<evidence type="ECO:0000313" key="7">
    <source>
        <dbReference type="Proteomes" id="UP000263900"/>
    </source>
</evidence>
<keyword evidence="3 5" id="KW-0949">S-adenosyl-L-methionine</keyword>
<dbReference type="SUPFAM" id="SSF75217">
    <property type="entry name" value="alpha/beta knot"/>
    <property type="match status" value="1"/>
</dbReference>
<feature type="binding site" evidence="5">
    <location>
        <begin position="124"/>
        <end position="129"/>
    </location>
    <ligand>
        <name>S-adenosyl-L-methionine</name>
        <dbReference type="ChEBI" id="CHEBI:59789"/>
    </ligand>
</feature>
<protein>
    <recommendedName>
        <fullName evidence="5">Ribosomal RNA large subunit methyltransferase H</fullName>
        <ecNumber evidence="5">2.1.1.177</ecNumber>
    </recommendedName>
    <alternativeName>
        <fullName evidence="5">23S rRNA (pseudouridine1915-N3)-methyltransferase</fullName>
    </alternativeName>
    <alternativeName>
        <fullName evidence="5">23S rRNA m3Psi1915 methyltransferase</fullName>
    </alternativeName>
    <alternativeName>
        <fullName evidence="5">rRNA (pseudouridine-N3-)-methyltransferase RlmH</fullName>
    </alternativeName>
</protein>
<keyword evidence="5" id="KW-0963">Cytoplasm</keyword>
<comment type="similarity">
    <text evidence="4 5">Belongs to the RNA methyltransferase RlmH family.</text>
</comment>
<dbReference type="EMBL" id="CP032157">
    <property type="protein sequence ID" value="AXY72798.1"/>
    <property type="molecule type" value="Genomic_DNA"/>
</dbReference>
<dbReference type="GO" id="GO:0070038">
    <property type="term" value="F:rRNA (pseudouridine-N3-)-methyltransferase activity"/>
    <property type="evidence" value="ECO:0007669"/>
    <property type="project" value="UniProtKB-UniRule"/>
</dbReference>
<dbReference type="Proteomes" id="UP000263900">
    <property type="component" value="Chromosome"/>
</dbReference>
<feature type="binding site" evidence="5">
    <location>
        <position position="105"/>
    </location>
    <ligand>
        <name>S-adenosyl-L-methionine</name>
        <dbReference type="ChEBI" id="CHEBI:59789"/>
    </ligand>
</feature>
<keyword evidence="5" id="KW-0698">rRNA processing</keyword>
<comment type="subunit">
    <text evidence="5">Homodimer.</text>
</comment>
<dbReference type="Gene3D" id="3.40.1280.10">
    <property type="match status" value="1"/>
</dbReference>
<organism evidence="6 7">
    <name type="scientific">Paraflavitalea soli</name>
    <dbReference type="NCBI Taxonomy" id="2315862"/>
    <lineage>
        <taxon>Bacteria</taxon>
        <taxon>Pseudomonadati</taxon>
        <taxon>Bacteroidota</taxon>
        <taxon>Chitinophagia</taxon>
        <taxon>Chitinophagales</taxon>
        <taxon>Chitinophagaceae</taxon>
        <taxon>Paraflavitalea</taxon>
    </lineage>
</organism>
<dbReference type="KEGG" id="pseg:D3H65_01905"/>
<dbReference type="Pfam" id="PF02590">
    <property type="entry name" value="SPOUT_MTase"/>
    <property type="match status" value="1"/>
</dbReference>
<comment type="function">
    <text evidence="5">Specifically methylates the pseudouridine at position 1915 (m3Psi1915) in 23S rRNA.</text>
</comment>
<feature type="binding site" evidence="5">
    <location>
        <position position="73"/>
    </location>
    <ligand>
        <name>S-adenosyl-L-methionine</name>
        <dbReference type="ChEBI" id="CHEBI:59789"/>
    </ligand>
</feature>
<dbReference type="AlphaFoldDB" id="A0A3B7MEN4"/>
<evidence type="ECO:0000313" key="6">
    <source>
        <dbReference type="EMBL" id="AXY72798.1"/>
    </source>
</evidence>
<name>A0A3B7MEN4_9BACT</name>
<dbReference type="HAMAP" id="MF_00658">
    <property type="entry name" value="23SrRNA_methyltr_H"/>
    <property type="match status" value="1"/>
</dbReference>
<dbReference type="CDD" id="cd18081">
    <property type="entry name" value="RlmH-like"/>
    <property type="match status" value="1"/>
</dbReference>
<evidence type="ECO:0000256" key="5">
    <source>
        <dbReference type="HAMAP-Rule" id="MF_00658"/>
    </source>
</evidence>
<dbReference type="EC" id="2.1.1.177" evidence="5"/>
<dbReference type="PANTHER" id="PTHR33603">
    <property type="entry name" value="METHYLTRANSFERASE"/>
    <property type="match status" value="1"/>
</dbReference>
<evidence type="ECO:0000256" key="1">
    <source>
        <dbReference type="ARBA" id="ARBA00022603"/>
    </source>
</evidence>
<proteinExistence type="inferred from homology"/>
<dbReference type="InterPro" id="IPR029028">
    <property type="entry name" value="Alpha/beta_knot_MTases"/>
</dbReference>
<keyword evidence="1 5" id="KW-0489">Methyltransferase</keyword>
<accession>A0A3B7MEN4</accession>
<dbReference type="GO" id="GO:0005737">
    <property type="term" value="C:cytoplasm"/>
    <property type="evidence" value="ECO:0007669"/>
    <property type="project" value="UniProtKB-SubCell"/>
</dbReference>
<reference evidence="6 7" key="1">
    <citation type="submission" date="2018-09" db="EMBL/GenBank/DDBJ databases">
        <title>Genome sequencing of strain 6GH32-13.</title>
        <authorList>
            <person name="Weon H.-Y."/>
            <person name="Heo J."/>
            <person name="Kwon S.-W."/>
        </authorList>
    </citation>
    <scope>NUCLEOTIDE SEQUENCE [LARGE SCALE GENOMIC DNA]</scope>
    <source>
        <strain evidence="6 7">5GH32-13</strain>
    </source>
</reference>
<sequence length="157" mass="17862">MKIHFWSVGKKHESYVNAGIEDFTGRITKYFPVQWTIIPVPKNAGMLSEMDLKKKEGETILEWLDSGDYLVALDERGKSISSEGLAKFIQARANESVKKLVFLIGGAYGIDEAVLKRANYTWSLSALTFPHQLVRLILAEQVYRACSIIRNEKYHHS</sequence>
<dbReference type="PANTHER" id="PTHR33603:SF1">
    <property type="entry name" value="RIBOSOMAL RNA LARGE SUBUNIT METHYLTRANSFERASE H"/>
    <property type="match status" value="1"/>
</dbReference>
<dbReference type="OrthoDB" id="9806643at2"/>
<dbReference type="PIRSF" id="PIRSF004505">
    <property type="entry name" value="MT_bac"/>
    <property type="match status" value="1"/>
</dbReference>
<evidence type="ECO:0000256" key="4">
    <source>
        <dbReference type="ARBA" id="ARBA00038303"/>
    </source>
</evidence>